<gene>
    <name evidence="9" type="ORF">EV195_101121</name>
</gene>
<evidence type="ECO:0000256" key="4">
    <source>
        <dbReference type="ARBA" id="ARBA00022692"/>
    </source>
</evidence>
<feature type="domain" description="Bacterial sugar transferase" evidence="8">
    <location>
        <begin position="260"/>
        <end position="444"/>
    </location>
</feature>
<keyword evidence="10" id="KW-1185">Reference proteome</keyword>
<keyword evidence="4 7" id="KW-0812">Transmembrane</keyword>
<dbReference type="GO" id="GO:0016020">
    <property type="term" value="C:membrane"/>
    <property type="evidence" value="ECO:0007669"/>
    <property type="project" value="UniProtKB-SubCell"/>
</dbReference>
<feature type="transmembrane region" description="Helical" evidence="7">
    <location>
        <begin position="68"/>
        <end position="89"/>
    </location>
</feature>
<dbReference type="GO" id="GO:0016780">
    <property type="term" value="F:phosphotransferase activity, for other substituted phosphate groups"/>
    <property type="evidence" value="ECO:0007669"/>
    <property type="project" value="TreeGrafter"/>
</dbReference>
<protein>
    <submittedName>
        <fullName evidence="9">Putative colanic acid biosynthesis UDP-glucose lipid carrier transferase</fullName>
    </submittedName>
</protein>
<dbReference type="AlphaFoldDB" id="A0A4R2P0D6"/>
<dbReference type="InterPro" id="IPR003362">
    <property type="entry name" value="Bact_transf"/>
</dbReference>
<dbReference type="OrthoDB" id="9808602at2"/>
<dbReference type="PANTHER" id="PTHR30576:SF0">
    <property type="entry name" value="UNDECAPRENYL-PHOSPHATE N-ACETYLGALACTOSAMINYL 1-PHOSPHATE TRANSFERASE-RELATED"/>
    <property type="match status" value="1"/>
</dbReference>
<sequence>MISKLIKNTTILLLLVDLLLINTVVFFVFERIHQSLQFHLYISIFWLVTSFFTNYYKVYRFTNFYRLVKLIVVQGLFFTMAFFAYFGIFKEGEIVNTQFKTLVITLSSLAILKVVFFIVQKKIRQSGSNFKRVIFFEKDDTAKKMINLFQNKSSLGYLFLGYFSSKISEDPNYLGKEKDLYDYLNTEKVDEIYATLSHLKNSQIKELTKYASLYNINLKLIPDSKEFYSKSRNVEFYDETLKVLSVKKLPFDLPENKIIKRVFDIVFSSLVCLFLISWLYPILWMLIKLESRGPAIFKQEREGFNGEEFVCYKFRSMRINNQADKVHATKNDTRVTKIGSFLRKTSLDEIPQFFNVLLGSMSVVGPRPHLESLAIEYQKDVDNYLERHAVKPGITGLAQISGYRGEIKKKSDIKNRVRLDIFYIENWSFMLDLKIVVSTVLNIFKGDENAY</sequence>
<dbReference type="Pfam" id="PF02397">
    <property type="entry name" value="Bac_transf"/>
    <property type="match status" value="1"/>
</dbReference>
<evidence type="ECO:0000256" key="1">
    <source>
        <dbReference type="ARBA" id="ARBA00004141"/>
    </source>
</evidence>
<evidence type="ECO:0000259" key="8">
    <source>
        <dbReference type="Pfam" id="PF02397"/>
    </source>
</evidence>
<dbReference type="EMBL" id="SLXM01000001">
    <property type="protein sequence ID" value="TCP27962.1"/>
    <property type="molecule type" value="Genomic_DNA"/>
</dbReference>
<dbReference type="NCBIfam" id="TIGR03025">
    <property type="entry name" value="EPS_sugtrans"/>
    <property type="match status" value="1"/>
</dbReference>
<evidence type="ECO:0000313" key="10">
    <source>
        <dbReference type="Proteomes" id="UP000294564"/>
    </source>
</evidence>
<comment type="caution">
    <text evidence="9">The sequence shown here is derived from an EMBL/GenBank/DDBJ whole genome shotgun (WGS) entry which is preliminary data.</text>
</comment>
<evidence type="ECO:0000256" key="3">
    <source>
        <dbReference type="ARBA" id="ARBA00022679"/>
    </source>
</evidence>
<dbReference type="Pfam" id="PF13727">
    <property type="entry name" value="CoA_binding_3"/>
    <property type="match status" value="1"/>
</dbReference>
<dbReference type="RefSeq" id="WP_132791413.1">
    <property type="nucleotide sequence ID" value="NZ_SLXM01000001.1"/>
</dbReference>
<feature type="transmembrane region" description="Helical" evidence="7">
    <location>
        <begin position="12"/>
        <end position="32"/>
    </location>
</feature>
<dbReference type="PANTHER" id="PTHR30576">
    <property type="entry name" value="COLANIC BIOSYNTHESIS UDP-GLUCOSE LIPID CARRIER TRANSFERASE"/>
    <property type="match status" value="1"/>
</dbReference>
<dbReference type="Gene3D" id="3.40.50.720">
    <property type="entry name" value="NAD(P)-binding Rossmann-like Domain"/>
    <property type="match status" value="1"/>
</dbReference>
<feature type="transmembrane region" description="Helical" evidence="7">
    <location>
        <begin position="38"/>
        <end position="56"/>
    </location>
</feature>
<evidence type="ECO:0000256" key="2">
    <source>
        <dbReference type="ARBA" id="ARBA00006464"/>
    </source>
</evidence>
<dbReference type="NCBIfam" id="TIGR03023">
    <property type="entry name" value="WcaJ_sugtrans"/>
    <property type="match status" value="1"/>
</dbReference>
<feature type="transmembrane region" description="Helical" evidence="7">
    <location>
        <begin position="265"/>
        <end position="287"/>
    </location>
</feature>
<evidence type="ECO:0000256" key="6">
    <source>
        <dbReference type="ARBA" id="ARBA00023136"/>
    </source>
</evidence>
<evidence type="ECO:0000256" key="7">
    <source>
        <dbReference type="SAM" id="Phobius"/>
    </source>
</evidence>
<comment type="similarity">
    <text evidence="2">Belongs to the bacterial sugar transferase family.</text>
</comment>
<comment type="subcellular location">
    <subcellularLocation>
        <location evidence="1">Membrane</location>
        <topology evidence="1">Multi-pass membrane protein</topology>
    </subcellularLocation>
</comment>
<dbReference type="InterPro" id="IPR017473">
    <property type="entry name" value="Undecaprenyl-P_gluc_Ptfrase"/>
</dbReference>
<name>A0A4R2P0D6_9FLAO</name>
<accession>A0A4R2P0D6</accession>
<evidence type="ECO:0000313" key="9">
    <source>
        <dbReference type="EMBL" id="TCP27962.1"/>
    </source>
</evidence>
<keyword evidence="5 7" id="KW-1133">Transmembrane helix</keyword>
<feature type="transmembrane region" description="Helical" evidence="7">
    <location>
        <begin position="101"/>
        <end position="119"/>
    </location>
</feature>
<proteinExistence type="inferred from homology"/>
<organism evidence="9 10">
    <name type="scientific">Tenacibaculum skagerrakense</name>
    <dbReference type="NCBI Taxonomy" id="186571"/>
    <lineage>
        <taxon>Bacteria</taxon>
        <taxon>Pseudomonadati</taxon>
        <taxon>Bacteroidota</taxon>
        <taxon>Flavobacteriia</taxon>
        <taxon>Flavobacteriales</taxon>
        <taxon>Flavobacteriaceae</taxon>
        <taxon>Tenacibaculum</taxon>
    </lineage>
</organism>
<dbReference type="Proteomes" id="UP000294564">
    <property type="component" value="Unassembled WGS sequence"/>
</dbReference>
<keyword evidence="6 7" id="KW-0472">Membrane</keyword>
<keyword evidence="3 9" id="KW-0808">Transferase</keyword>
<dbReference type="InterPro" id="IPR017475">
    <property type="entry name" value="EPS_sugar_tfrase"/>
</dbReference>
<reference evidence="9 10" key="1">
    <citation type="submission" date="2019-03" db="EMBL/GenBank/DDBJ databases">
        <title>Genomic Encyclopedia of Type Strains, Phase IV (KMG-IV): sequencing the most valuable type-strain genomes for metagenomic binning, comparative biology and taxonomic classification.</title>
        <authorList>
            <person name="Goeker M."/>
        </authorList>
    </citation>
    <scope>NUCLEOTIDE SEQUENCE [LARGE SCALE GENOMIC DNA]</scope>
    <source>
        <strain evidence="9 10">DSM 14836</strain>
    </source>
</reference>
<evidence type="ECO:0000256" key="5">
    <source>
        <dbReference type="ARBA" id="ARBA00022989"/>
    </source>
</evidence>